<evidence type="ECO:0000256" key="1">
    <source>
        <dbReference type="ARBA" id="ARBA00004123"/>
    </source>
</evidence>
<dbReference type="RefSeq" id="XP_009784433.1">
    <property type="nucleotide sequence ID" value="XM_009786131.1"/>
</dbReference>
<dbReference type="PANTHER" id="PTHR45764">
    <property type="entry name" value="BZIP TRANSCRIPTION FACTOR 44"/>
    <property type="match status" value="1"/>
</dbReference>
<gene>
    <name evidence="9" type="primary">LOC104232854</name>
</gene>
<dbReference type="Pfam" id="PF00170">
    <property type="entry name" value="bZIP_1"/>
    <property type="match status" value="1"/>
</dbReference>
<dbReference type="GO" id="GO:0045893">
    <property type="term" value="P:positive regulation of DNA-templated transcription"/>
    <property type="evidence" value="ECO:0007669"/>
    <property type="project" value="TreeGrafter"/>
</dbReference>
<dbReference type="Gene3D" id="1.20.5.170">
    <property type="match status" value="1"/>
</dbReference>
<comment type="subcellular location">
    <subcellularLocation>
        <location evidence="1">Nucleus</location>
    </subcellularLocation>
</comment>
<name>A0A1U7X0S5_NICSY</name>
<keyword evidence="2" id="KW-0805">Transcription regulation</keyword>
<dbReference type="PROSITE" id="PS00036">
    <property type="entry name" value="BZIP_BASIC"/>
    <property type="match status" value="1"/>
</dbReference>
<keyword evidence="5" id="KW-0539">Nucleus</keyword>
<protein>
    <submittedName>
        <fullName evidence="9">Ocs element-binding factor 1-like</fullName>
    </submittedName>
</protein>
<keyword evidence="4" id="KW-0804">Transcription</keyword>
<organism evidence="8 9">
    <name type="scientific">Nicotiana sylvestris</name>
    <name type="common">Wood tobacco</name>
    <name type="synonym">South American tobacco</name>
    <dbReference type="NCBI Taxonomy" id="4096"/>
    <lineage>
        <taxon>Eukaryota</taxon>
        <taxon>Viridiplantae</taxon>
        <taxon>Streptophyta</taxon>
        <taxon>Embryophyta</taxon>
        <taxon>Tracheophyta</taxon>
        <taxon>Spermatophyta</taxon>
        <taxon>Magnoliopsida</taxon>
        <taxon>eudicotyledons</taxon>
        <taxon>Gunneridae</taxon>
        <taxon>Pentapetalae</taxon>
        <taxon>asterids</taxon>
        <taxon>lamiids</taxon>
        <taxon>Solanales</taxon>
        <taxon>Solanaceae</taxon>
        <taxon>Nicotianoideae</taxon>
        <taxon>Nicotianeae</taxon>
        <taxon>Nicotiana</taxon>
    </lineage>
</organism>
<accession>A0A1U7X0S5</accession>
<dbReference type="SUPFAM" id="SSF57959">
    <property type="entry name" value="Leucine zipper domain"/>
    <property type="match status" value="1"/>
</dbReference>
<keyword evidence="8" id="KW-1185">Reference proteome</keyword>
<dbReference type="STRING" id="4096.A0A1U7X0S5"/>
<dbReference type="FunFam" id="1.20.5.170:FF:000020">
    <property type="entry name" value="BZIP transcription factor"/>
    <property type="match status" value="1"/>
</dbReference>
<dbReference type="GeneID" id="104232854"/>
<dbReference type="Proteomes" id="UP000189701">
    <property type="component" value="Unplaced"/>
</dbReference>
<dbReference type="PROSITE" id="PS50217">
    <property type="entry name" value="BZIP"/>
    <property type="match status" value="1"/>
</dbReference>
<keyword evidence="3" id="KW-0238">DNA-binding</keyword>
<evidence type="ECO:0000256" key="3">
    <source>
        <dbReference type="ARBA" id="ARBA00023125"/>
    </source>
</evidence>
<proteinExistence type="predicted"/>
<feature type="compositionally biased region" description="Basic and acidic residues" evidence="6">
    <location>
        <begin position="20"/>
        <end position="37"/>
    </location>
</feature>
<evidence type="ECO:0000256" key="6">
    <source>
        <dbReference type="SAM" id="MobiDB-lite"/>
    </source>
</evidence>
<evidence type="ECO:0000256" key="5">
    <source>
        <dbReference type="ARBA" id="ARBA00023242"/>
    </source>
</evidence>
<reference evidence="9" key="2">
    <citation type="submission" date="2025-08" db="UniProtKB">
        <authorList>
            <consortium name="RefSeq"/>
        </authorList>
    </citation>
    <scope>IDENTIFICATION</scope>
    <source>
        <tissue evidence="9">Leaf</tissue>
    </source>
</reference>
<evidence type="ECO:0000256" key="2">
    <source>
        <dbReference type="ARBA" id="ARBA00023015"/>
    </source>
</evidence>
<dbReference type="InterPro" id="IPR004827">
    <property type="entry name" value="bZIP"/>
</dbReference>
<dbReference type="AlphaFoldDB" id="A0A1U7X0S5"/>
<dbReference type="GO" id="GO:0046982">
    <property type="term" value="F:protein heterodimerization activity"/>
    <property type="evidence" value="ECO:0007669"/>
    <property type="project" value="UniProtKB-ARBA"/>
</dbReference>
<dbReference type="OrthoDB" id="551672at2759"/>
<dbReference type="SMART" id="SM00338">
    <property type="entry name" value="BRLZ"/>
    <property type="match status" value="1"/>
</dbReference>
<dbReference type="InterPro" id="IPR045314">
    <property type="entry name" value="bZIP_plant_GBF1"/>
</dbReference>
<dbReference type="KEGG" id="nsy:104232854"/>
<feature type="compositionally biased region" description="Polar residues" evidence="6">
    <location>
        <begin position="1"/>
        <end position="15"/>
    </location>
</feature>
<dbReference type="GO" id="GO:0003700">
    <property type="term" value="F:DNA-binding transcription factor activity"/>
    <property type="evidence" value="ECO:0007669"/>
    <property type="project" value="InterPro"/>
</dbReference>
<feature type="region of interest" description="Disordered" evidence="6">
    <location>
        <begin position="1"/>
        <end position="61"/>
    </location>
</feature>
<dbReference type="PANTHER" id="PTHR45764:SF30">
    <property type="entry name" value="BZIP TRANSCRIPTION FACTOR 53-LIKE"/>
    <property type="match status" value="1"/>
</dbReference>
<reference evidence="8" key="1">
    <citation type="journal article" date="2013" name="Genome Biol.">
        <title>Reference genomes and transcriptomes of Nicotiana sylvestris and Nicotiana tomentosiformis.</title>
        <authorList>
            <person name="Sierro N."/>
            <person name="Battey J.N."/>
            <person name="Ouadi S."/>
            <person name="Bovet L."/>
            <person name="Goepfert S."/>
            <person name="Bakaher N."/>
            <person name="Peitsch M.C."/>
            <person name="Ivanov N.V."/>
        </authorList>
    </citation>
    <scope>NUCLEOTIDE SEQUENCE [LARGE SCALE GENOMIC DNA]</scope>
</reference>
<dbReference type="CDD" id="cd14702">
    <property type="entry name" value="bZIP_plant_GBF1"/>
    <property type="match status" value="1"/>
</dbReference>
<dbReference type="GO" id="GO:0005634">
    <property type="term" value="C:nucleus"/>
    <property type="evidence" value="ECO:0007669"/>
    <property type="project" value="UniProtKB-SubCell"/>
</dbReference>
<dbReference type="InterPro" id="IPR046347">
    <property type="entry name" value="bZIP_sf"/>
</dbReference>
<feature type="domain" description="BZIP" evidence="7">
    <location>
        <begin position="22"/>
        <end position="85"/>
    </location>
</feature>
<evidence type="ECO:0000313" key="8">
    <source>
        <dbReference type="Proteomes" id="UP000189701"/>
    </source>
</evidence>
<sequence length="145" mass="16718">MASTQQAVSSASDADQQYAKFDERKRKRMESNRESARRSRMRKQQRLGELMGETTQLHKQNSICRERIDSVERNYRAMDAENNVLRAQIAELTERLNSLNSLTQFWADANGFPVELSEIPDALLEPWQLPCPIQPIDASSDMLLF</sequence>
<evidence type="ECO:0000256" key="4">
    <source>
        <dbReference type="ARBA" id="ARBA00023163"/>
    </source>
</evidence>
<evidence type="ECO:0000313" key="9">
    <source>
        <dbReference type="RefSeq" id="XP_009784433.1"/>
    </source>
</evidence>
<dbReference type="GO" id="GO:0000976">
    <property type="term" value="F:transcription cis-regulatory region binding"/>
    <property type="evidence" value="ECO:0007669"/>
    <property type="project" value="TreeGrafter"/>
</dbReference>
<evidence type="ECO:0000259" key="7">
    <source>
        <dbReference type="PROSITE" id="PS50217"/>
    </source>
</evidence>
<dbReference type="eggNOG" id="ENOG502S1GC">
    <property type="taxonomic scope" value="Eukaryota"/>
</dbReference>